<evidence type="ECO:0000256" key="5">
    <source>
        <dbReference type="ARBA" id="ARBA00023004"/>
    </source>
</evidence>
<dbReference type="InterPro" id="IPR006058">
    <property type="entry name" value="2Fe2S_fd_BS"/>
</dbReference>
<dbReference type="PANTHER" id="PTHR47354:SF1">
    <property type="entry name" value="CARNITINE MONOOXYGENASE REDUCTASE SUBUNIT"/>
    <property type="match status" value="1"/>
</dbReference>
<dbReference type="InterPro" id="IPR050415">
    <property type="entry name" value="MRET"/>
</dbReference>
<dbReference type="OrthoDB" id="544091at2"/>
<dbReference type="PROSITE" id="PS00197">
    <property type="entry name" value="2FE2S_FER_1"/>
    <property type="match status" value="1"/>
</dbReference>
<keyword evidence="5" id="KW-0408">Iron</keyword>
<dbReference type="AlphaFoldDB" id="A0A4Y9SBL4"/>
<feature type="domain" description="FAD-binding FR-type" evidence="8">
    <location>
        <begin position="1"/>
        <end position="99"/>
    </location>
</feature>
<protein>
    <submittedName>
        <fullName evidence="9">Oxidoreductase</fullName>
    </submittedName>
</protein>
<dbReference type="GO" id="GO:0051537">
    <property type="term" value="F:2 iron, 2 sulfur cluster binding"/>
    <property type="evidence" value="ECO:0007669"/>
    <property type="project" value="UniProtKB-KW"/>
</dbReference>
<evidence type="ECO:0000313" key="9">
    <source>
        <dbReference type="EMBL" id="TFW19578.1"/>
    </source>
</evidence>
<dbReference type="EMBL" id="SPVG01000166">
    <property type="protein sequence ID" value="TFW19578.1"/>
    <property type="molecule type" value="Genomic_DNA"/>
</dbReference>
<dbReference type="InterPro" id="IPR001041">
    <property type="entry name" value="2Fe-2S_ferredoxin-type"/>
</dbReference>
<proteinExistence type="predicted"/>
<feature type="domain" description="2Fe-2S ferredoxin-type" evidence="7">
    <location>
        <begin position="222"/>
        <end position="305"/>
    </location>
</feature>
<evidence type="ECO:0000256" key="2">
    <source>
        <dbReference type="ARBA" id="ARBA00022714"/>
    </source>
</evidence>
<dbReference type="CDD" id="cd00207">
    <property type="entry name" value="fer2"/>
    <property type="match status" value="1"/>
</dbReference>
<keyword evidence="6" id="KW-0411">Iron-sulfur</keyword>
<evidence type="ECO:0000259" key="7">
    <source>
        <dbReference type="PROSITE" id="PS51085"/>
    </source>
</evidence>
<evidence type="ECO:0000256" key="6">
    <source>
        <dbReference type="ARBA" id="ARBA00023014"/>
    </source>
</evidence>
<sequence length="305" mass="32704">MRYLITDIIAHGDTVKEFRLRRQDGAPLAPWQAGAHVTLRFGDFENSYSLIGEPGDAKTYRIVVQREAGGKGGSRFLHDAMAVGATLELSGPFNTFPLVPATGRTLLIAGGIGITPMLSMAHALGRPFELHYLAHSRERLVLLDELQVIAHATIVPHLSQETGRADLAALLGPYRDGDAFYACGPAALLQALAQAATALGWPAQAMHFESFGARAQQGDAPLTVELTLSQLTLDVQPGTSILDALIAADVFVSYDCKRGECGNCYTPVLAGEPLHRDVCLTPAMRSQGMCTCVSWAQPGRLVLEL</sequence>
<keyword evidence="3" id="KW-0479">Metal-binding</keyword>
<keyword evidence="1" id="KW-0285">Flavoprotein</keyword>
<evidence type="ECO:0000256" key="4">
    <source>
        <dbReference type="ARBA" id="ARBA00023002"/>
    </source>
</evidence>
<dbReference type="GO" id="GO:0016491">
    <property type="term" value="F:oxidoreductase activity"/>
    <property type="evidence" value="ECO:0007669"/>
    <property type="project" value="UniProtKB-KW"/>
</dbReference>
<gene>
    <name evidence="9" type="ORF">E4L98_16000</name>
</gene>
<evidence type="ECO:0000313" key="10">
    <source>
        <dbReference type="Proteomes" id="UP000297729"/>
    </source>
</evidence>
<dbReference type="SUPFAM" id="SSF52343">
    <property type="entry name" value="Ferredoxin reductase-like, C-terminal NADP-linked domain"/>
    <property type="match status" value="1"/>
</dbReference>
<dbReference type="Proteomes" id="UP000297729">
    <property type="component" value="Unassembled WGS sequence"/>
</dbReference>
<dbReference type="PANTHER" id="PTHR47354">
    <property type="entry name" value="NADH OXIDOREDUCTASE HCR"/>
    <property type="match status" value="1"/>
</dbReference>
<comment type="caution">
    <text evidence="9">The sequence shown here is derived from an EMBL/GenBank/DDBJ whole genome shotgun (WGS) entry which is preliminary data.</text>
</comment>
<dbReference type="InterPro" id="IPR017938">
    <property type="entry name" value="Riboflavin_synthase-like_b-brl"/>
</dbReference>
<dbReference type="RefSeq" id="WP_135202552.1">
    <property type="nucleotide sequence ID" value="NZ_SPVG01000166.1"/>
</dbReference>
<evidence type="ECO:0000256" key="1">
    <source>
        <dbReference type="ARBA" id="ARBA00022630"/>
    </source>
</evidence>
<dbReference type="CDD" id="cd06185">
    <property type="entry name" value="PDR_like"/>
    <property type="match status" value="1"/>
</dbReference>
<keyword evidence="4" id="KW-0560">Oxidoreductase</keyword>
<dbReference type="Pfam" id="PF00111">
    <property type="entry name" value="Fer2"/>
    <property type="match status" value="1"/>
</dbReference>
<dbReference type="PRINTS" id="PR00409">
    <property type="entry name" value="PHDIOXRDTASE"/>
</dbReference>
<dbReference type="InterPro" id="IPR012675">
    <property type="entry name" value="Beta-grasp_dom_sf"/>
</dbReference>
<evidence type="ECO:0000256" key="3">
    <source>
        <dbReference type="ARBA" id="ARBA00022723"/>
    </source>
</evidence>
<dbReference type="InterPro" id="IPR039261">
    <property type="entry name" value="FNR_nucleotide-bd"/>
</dbReference>
<keyword evidence="10" id="KW-1185">Reference proteome</keyword>
<dbReference type="InterPro" id="IPR036010">
    <property type="entry name" value="2Fe-2S_ferredoxin-like_sf"/>
</dbReference>
<name>A0A4Y9SBL4_9BURK</name>
<keyword evidence="2" id="KW-0001">2Fe-2S</keyword>
<dbReference type="Gene3D" id="3.40.50.80">
    <property type="entry name" value="Nucleotide-binding domain of ferredoxin-NADP reductase (FNR) module"/>
    <property type="match status" value="1"/>
</dbReference>
<dbReference type="SUPFAM" id="SSF54292">
    <property type="entry name" value="2Fe-2S ferredoxin-like"/>
    <property type="match status" value="1"/>
</dbReference>
<dbReference type="PROSITE" id="PS51085">
    <property type="entry name" value="2FE2S_FER_2"/>
    <property type="match status" value="1"/>
</dbReference>
<accession>A0A4Y9SBL4</accession>
<dbReference type="PROSITE" id="PS51384">
    <property type="entry name" value="FAD_FR"/>
    <property type="match status" value="1"/>
</dbReference>
<reference evidence="9 10" key="1">
    <citation type="submission" date="2019-03" db="EMBL/GenBank/DDBJ databases">
        <title>Draft Genome Sequence of Duganella callidus sp. nov., a Novel Duganella Species Isolated from Cultivated Soil.</title>
        <authorList>
            <person name="Raths R."/>
            <person name="Peta V."/>
            <person name="Bucking H."/>
        </authorList>
    </citation>
    <scope>NUCLEOTIDE SEQUENCE [LARGE SCALE GENOMIC DNA]</scope>
    <source>
        <strain evidence="9 10">DN04</strain>
    </source>
</reference>
<dbReference type="Gene3D" id="3.10.20.30">
    <property type="match status" value="1"/>
</dbReference>
<organism evidence="9 10">
    <name type="scientific">Duganella callida</name>
    <dbReference type="NCBI Taxonomy" id="2561932"/>
    <lineage>
        <taxon>Bacteria</taxon>
        <taxon>Pseudomonadati</taxon>
        <taxon>Pseudomonadota</taxon>
        <taxon>Betaproteobacteria</taxon>
        <taxon>Burkholderiales</taxon>
        <taxon>Oxalobacteraceae</taxon>
        <taxon>Telluria group</taxon>
        <taxon>Duganella</taxon>
    </lineage>
</organism>
<dbReference type="InterPro" id="IPR017927">
    <property type="entry name" value="FAD-bd_FR_type"/>
</dbReference>
<dbReference type="GO" id="GO:0046872">
    <property type="term" value="F:metal ion binding"/>
    <property type="evidence" value="ECO:0007669"/>
    <property type="project" value="UniProtKB-KW"/>
</dbReference>
<evidence type="ECO:0000259" key="8">
    <source>
        <dbReference type="PROSITE" id="PS51384"/>
    </source>
</evidence>
<dbReference type="SUPFAM" id="SSF63380">
    <property type="entry name" value="Riboflavin synthase domain-like"/>
    <property type="match status" value="1"/>
</dbReference>
<dbReference type="Gene3D" id="2.40.30.10">
    <property type="entry name" value="Translation factors"/>
    <property type="match status" value="1"/>
</dbReference>